<keyword evidence="1 4" id="KW-0349">Heme</keyword>
<evidence type="ECO:0000256" key="3">
    <source>
        <dbReference type="ARBA" id="ARBA00023004"/>
    </source>
</evidence>
<gene>
    <name evidence="6" type="ORF">OU798_09850</name>
</gene>
<evidence type="ECO:0000256" key="1">
    <source>
        <dbReference type="ARBA" id="ARBA00022617"/>
    </source>
</evidence>
<keyword evidence="2 4" id="KW-0479">Metal-binding</keyword>
<dbReference type="InterPro" id="IPR009056">
    <property type="entry name" value="Cyt_c-like_dom"/>
</dbReference>
<dbReference type="PANTHER" id="PTHR19328:SF75">
    <property type="entry name" value="ALDOSE SUGAR DEHYDROGENASE YLII"/>
    <property type="match status" value="1"/>
</dbReference>
<keyword evidence="3 4" id="KW-0408">Iron</keyword>
<evidence type="ECO:0000259" key="5">
    <source>
        <dbReference type="PROSITE" id="PS51007"/>
    </source>
</evidence>
<dbReference type="Pfam" id="PF07995">
    <property type="entry name" value="GSDH"/>
    <property type="match status" value="1"/>
</dbReference>
<dbReference type="GO" id="GO:0009055">
    <property type="term" value="F:electron transfer activity"/>
    <property type="evidence" value="ECO:0007669"/>
    <property type="project" value="InterPro"/>
</dbReference>
<dbReference type="Gene3D" id="2.120.10.30">
    <property type="entry name" value="TolB, C-terminal domain"/>
    <property type="match status" value="1"/>
</dbReference>
<evidence type="ECO:0000313" key="7">
    <source>
        <dbReference type="Proteomes" id="UP001145087"/>
    </source>
</evidence>
<evidence type="ECO:0000313" key="6">
    <source>
        <dbReference type="EMBL" id="MCY1720646.1"/>
    </source>
</evidence>
<proteinExistence type="predicted"/>
<dbReference type="PANTHER" id="PTHR19328">
    <property type="entry name" value="HEDGEHOG-INTERACTING PROTEIN"/>
    <property type="match status" value="1"/>
</dbReference>
<reference evidence="6" key="1">
    <citation type="submission" date="2022-11" db="EMBL/GenBank/DDBJ databases">
        <title>Marilongibacter aestuarii gen. nov., sp. nov., isolated from tidal flat sediment.</title>
        <authorList>
            <person name="Jiayan W."/>
        </authorList>
    </citation>
    <scope>NUCLEOTIDE SEQUENCE</scope>
    <source>
        <strain evidence="6">Z1-6</strain>
    </source>
</reference>
<protein>
    <submittedName>
        <fullName evidence="6">PQQ-dependent sugar dehydrogenase</fullName>
    </submittedName>
</protein>
<comment type="caution">
    <text evidence="6">The sequence shown here is derived from an EMBL/GenBank/DDBJ whole genome shotgun (WGS) entry which is preliminary data.</text>
</comment>
<accession>A0A9X3J6M9</accession>
<dbReference type="Gene3D" id="1.10.760.10">
    <property type="entry name" value="Cytochrome c-like domain"/>
    <property type="match status" value="1"/>
</dbReference>
<organism evidence="6 7">
    <name type="scientific">Draconibacterium aestuarii</name>
    <dbReference type="NCBI Taxonomy" id="2998507"/>
    <lineage>
        <taxon>Bacteria</taxon>
        <taxon>Pseudomonadati</taxon>
        <taxon>Bacteroidota</taxon>
        <taxon>Bacteroidia</taxon>
        <taxon>Marinilabiliales</taxon>
        <taxon>Prolixibacteraceae</taxon>
        <taxon>Draconibacterium</taxon>
    </lineage>
</organism>
<dbReference type="AlphaFoldDB" id="A0A9X3J6M9"/>
<dbReference type="GO" id="GO:0046872">
    <property type="term" value="F:metal ion binding"/>
    <property type="evidence" value="ECO:0007669"/>
    <property type="project" value="UniProtKB-KW"/>
</dbReference>
<dbReference type="InterPro" id="IPR011041">
    <property type="entry name" value="Quinoprot_gluc/sorb_DH_b-prop"/>
</dbReference>
<dbReference type="Proteomes" id="UP001145087">
    <property type="component" value="Unassembled WGS sequence"/>
</dbReference>
<dbReference type="InterPro" id="IPR012938">
    <property type="entry name" value="Glc/Sorbosone_DH"/>
</dbReference>
<dbReference type="Pfam" id="PF13442">
    <property type="entry name" value="Cytochrome_CBB3"/>
    <property type="match status" value="1"/>
</dbReference>
<sequence>MKYSLSISKSFVLASVFLISYIGALAQDGALLYGKNCAQCHGANLNGGNAASLVDGIWQFGAEDGYQFRNIKFGIAHLGMPSYESTLIDDEIRAIMQYMKDQANKVGAEKPPLAKELETLDYDINVEIFAEGLEVPWAIDFIDENTALITERPGRLRVVKNGKLQAEPVNNTPKVLNEGQGGLLDVAIDPDYENNDWIYLAYSHEIEGSGGESRPPAMTRIVRGKIQNNTWTNQEVLFEAPHEMYRTTRHHYGCRIVFDPWGYLYFTIGDRGAGYQAQDVTLPNGKVHRIHKDGSIPENNPFMAEENAMKSLYSLGNRNIQGMAIHPETGQLWATEHGPMGGDELNLILAGKNYGWETITYGKNYNGSIITDETHKPGMEQPALYWKPSIAVCGLDFYRGDLFKKWKNKLLVGALKYEEVRLLSLEKDRVMHQEVIVKGQGRVRDVSTGPDGAIYVVLNKPGTVIRLTPKNK</sequence>
<dbReference type="InterPro" id="IPR036909">
    <property type="entry name" value="Cyt_c-like_dom_sf"/>
</dbReference>
<dbReference type="PROSITE" id="PS51007">
    <property type="entry name" value="CYTC"/>
    <property type="match status" value="1"/>
</dbReference>
<evidence type="ECO:0000256" key="4">
    <source>
        <dbReference type="PROSITE-ProRule" id="PRU00433"/>
    </source>
</evidence>
<keyword evidence="7" id="KW-1185">Reference proteome</keyword>
<dbReference type="SUPFAM" id="SSF46626">
    <property type="entry name" value="Cytochrome c"/>
    <property type="match status" value="1"/>
</dbReference>
<evidence type="ECO:0000256" key="2">
    <source>
        <dbReference type="ARBA" id="ARBA00022723"/>
    </source>
</evidence>
<dbReference type="InterPro" id="IPR011042">
    <property type="entry name" value="6-blade_b-propeller_TolB-like"/>
</dbReference>
<dbReference type="SUPFAM" id="SSF50952">
    <property type="entry name" value="Soluble quinoprotein glucose dehydrogenase"/>
    <property type="match status" value="1"/>
</dbReference>
<dbReference type="RefSeq" id="WP_343332980.1">
    <property type="nucleotide sequence ID" value="NZ_JAPOHD010000020.1"/>
</dbReference>
<name>A0A9X3J6M9_9BACT</name>
<dbReference type="EMBL" id="JAPOHD010000020">
    <property type="protein sequence ID" value="MCY1720646.1"/>
    <property type="molecule type" value="Genomic_DNA"/>
</dbReference>
<feature type="domain" description="Cytochrome c" evidence="5">
    <location>
        <begin position="24"/>
        <end position="103"/>
    </location>
</feature>
<dbReference type="GO" id="GO:0020037">
    <property type="term" value="F:heme binding"/>
    <property type="evidence" value="ECO:0007669"/>
    <property type="project" value="InterPro"/>
</dbReference>